<reference evidence="3" key="1">
    <citation type="journal article" date="2019" name="Int. J. Syst. Evol. Microbiol.">
        <title>The Global Catalogue of Microorganisms (GCM) 10K type strain sequencing project: providing services to taxonomists for standard genome sequencing and annotation.</title>
        <authorList>
            <consortium name="The Broad Institute Genomics Platform"/>
            <consortium name="The Broad Institute Genome Sequencing Center for Infectious Disease"/>
            <person name="Wu L."/>
            <person name="Ma J."/>
        </authorList>
    </citation>
    <scope>NUCLEOTIDE SEQUENCE [LARGE SCALE GENOMIC DNA]</scope>
    <source>
        <strain evidence="3">JCM 3338</strain>
    </source>
</reference>
<keyword evidence="1" id="KW-0732">Signal</keyword>
<dbReference type="SUPFAM" id="SSF53850">
    <property type="entry name" value="Periplasmic binding protein-like II"/>
    <property type="match status" value="1"/>
</dbReference>
<evidence type="ECO:0000256" key="1">
    <source>
        <dbReference type="SAM" id="SignalP"/>
    </source>
</evidence>
<dbReference type="EMBL" id="JBHUHP010000019">
    <property type="protein sequence ID" value="MFD2093461.1"/>
    <property type="molecule type" value="Genomic_DNA"/>
</dbReference>
<feature type="chain" id="PRO_5046322774" evidence="1">
    <location>
        <begin position="22"/>
        <end position="436"/>
    </location>
</feature>
<accession>A0ABW4XFB8</accession>
<dbReference type="PROSITE" id="PS51257">
    <property type="entry name" value="PROKAR_LIPOPROTEIN"/>
    <property type="match status" value="1"/>
</dbReference>
<sequence>MRRISWTAAVAASLTSALVLSGCGGGQGPGGPSTAETGEFTGEYDGPEVTLSYWNGFTGGDGPFMQDLVDQFNEEHDNITVESNTIQWADFYQRVPAAVQAGQGPDVGVMHLDQLATHAARNIIVPLDDLAEGIGLSEEDFTAEIWDAGIYEGARYGIPLDVHSLAMYYNTEHFQQAGITEPPTDEASFMDALGKLQAAGFQTPFWMPSLWPSHLIFLTLSWQNGEPPYGEDGTEATYDSQAGVDALTWQRSIVDQGFSPPNVAIDAQYVAFKNGETSITWDGIWQLNDLQENNVPFGIAPLPTIGEEEAVWANSHHFFLSRQAAEDENKAQAGRVFIAWMSEHSGDWAGSGMIPARQSEREGGALADAPQAVIAEQIENMRFLPPVPGLGGVQAEALEPAVANGVLGEEPPEEALASAADKANELMERNRESFGD</sequence>
<gene>
    <name evidence="2" type="ORF">ACFSHS_18030</name>
</gene>
<evidence type="ECO:0000313" key="2">
    <source>
        <dbReference type="EMBL" id="MFD2093461.1"/>
    </source>
</evidence>
<dbReference type="InterPro" id="IPR006059">
    <property type="entry name" value="SBP"/>
</dbReference>
<protein>
    <submittedName>
        <fullName evidence="2">ABC transporter substrate-binding protein</fullName>
    </submittedName>
</protein>
<evidence type="ECO:0000313" key="3">
    <source>
        <dbReference type="Proteomes" id="UP001597402"/>
    </source>
</evidence>
<dbReference type="PANTHER" id="PTHR43649">
    <property type="entry name" value="ARABINOSE-BINDING PROTEIN-RELATED"/>
    <property type="match status" value="1"/>
</dbReference>
<dbReference type="Proteomes" id="UP001597402">
    <property type="component" value="Unassembled WGS sequence"/>
</dbReference>
<organism evidence="2 3">
    <name type="scientific">Blastococcus deserti</name>
    <dbReference type="NCBI Taxonomy" id="2259033"/>
    <lineage>
        <taxon>Bacteria</taxon>
        <taxon>Bacillati</taxon>
        <taxon>Actinomycetota</taxon>
        <taxon>Actinomycetes</taxon>
        <taxon>Geodermatophilales</taxon>
        <taxon>Geodermatophilaceae</taxon>
        <taxon>Blastococcus</taxon>
    </lineage>
</organism>
<keyword evidence="3" id="KW-1185">Reference proteome</keyword>
<proteinExistence type="predicted"/>
<comment type="caution">
    <text evidence="2">The sequence shown here is derived from an EMBL/GenBank/DDBJ whole genome shotgun (WGS) entry which is preliminary data.</text>
</comment>
<dbReference type="InterPro" id="IPR050490">
    <property type="entry name" value="Bact_solute-bd_prot1"/>
</dbReference>
<name>A0ABW4XFB8_9ACTN</name>
<dbReference type="PANTHER" id="PTHR43649:SF12">
    <property type="entry name" value="DIACETYLCHITOBIOSE BINDING PROTEIN DASA"/>
    <property type="match status" value="1"/>
</dbReference>
<dbReference type="Pfam" id="PF01547">
    <property type="entry name" value="SBP_bac_1"/>
    <property type="match status" value="1"/>
</dbReference>
<dbReference type="RefSeq" id="WP_376879038.1">
    <property type="nucleotide sequence ID" value="NZ_JBHUHP010000019.1"/>
</dbReference>
<dbReference type="CDD" id="cd14748">
    <property type="entry name" value="PBP2_UgpB"/>
    <property type="match status" value="1"/>
</dbReference>
<dbReference type="Gene3D" id="3.40.190.10">
    <property type="entry name" value="Periplasmic binding protein-like II"/>
    <property type="match status" value="1"/>
</dbReference>
<feature type="signal peptide" evidence="1">
    <location>
        <begin position="1"/>
        <end position="21"/>
    </location>
</feature>